<dbReference type="PANTHER" id="PTHR31251">
    <property type="entry name" value="SQUAMOSA PROMOTER-BINDING-LIKE PROTEIN 4"/>
    <property type="match status" value="1"/>
</dbReference>
<evidence type="ECO:0000313" key="7">
    <source>
        <dbReference type="EMBL" id="CAK9861583.1"/>
    </source>
</evidence>
<keyword evidence="8" id="KW-1185">Reference proteome</keyword>
<dbReference type="EMBL" id="OZ023713">
    <property type="protein sequence ID" value="CAK9861583.1"/>
    <property type="molecule type" value="Genomic_DNA"/>
</dbReference>
<sequence>MNSSANTSDHQGDPNWATGNWDQSGAIDSLDQAAHQYTANRLDWEWDPMILAQHPGSGGSNDYSDADCKNHLAAGGTMSNLRTYNMLSGLPPNFTQTNMGMYNSAGIRNYGGLEALGNLHPSTSTIQNVLGSSGIPGLAPTGRAGLHSDLRSSFDDQRHREFYGGMQQNPYMVKREDENQHYTGVSMNGGRTQQNVNDGHGARLGLNLGVRTYFSTEDIVVGRLGKRHRAGSPGSQVPMCQAEGCKADLSTAQHYHRRHKVCSLHSKASNVVVAGRVQRFCQQCSRFHFLPEFDDGKRSCRKRLADHNRRRRKPQLSALTCDAAVECIGMKGEEDSDLSGSPATDSKSMLLHPKNSGSPSSVSPEDSDEQPASAKNNVQLHTSGATFGRVPKEDQHSSQPGMQQMSSQPMRGPEAQATLVSAMSLSATAPLILHNTKHQPSMMPGKANHSQDAMVHQQQYLQGVNASQSGPSLSLSSLGGQGHQPGICGQPMLGQTYNAPAVPWLRNITSQGSDLGQVVGRPGVLNLQHLLSADSKAGQSPHRSVTTAATNANSQDPDAQVFSASDKNLLPLQTSSGDIAGPEWMLGRMTGQPNPGGEQKHFGPSSSSSLNNLSGSGQLEGQQMLALLETSTLRPGECENPSGAGDGQHVQDRQTPMEFLQEQKTGTESGEDHSTQTLRSSGSPDLKYAGLHAVRPYEPSSIYDSHNLL</sequence>
<feature type="region of interest" description="Disordered" evidence="5">
    <location>
        <begin position="578"/>
        <end position="616"/>
    </location>
</feature>
<evidence type="ECO:0000256" key="1">
    <source>
        <dbReference type="ARBA" id="ARBA00022723"/>
    </source>
</evidence>
<keyword evidence="3" id="KW-0862">Zinc</keyword>
<feature type="compositionally biased region" description="Low complexity" evidence="5">
    <location>
        <begin position="605"/>
        <end position="616"/>
    </location>
</feature>
<feature type="region of interest" description="Disordered" evidence="5">
    <location>
        <begin position="1"/>
        <end position="24"/>
    </location>
</feature>
<keyword evidence="1" id="KW-0479">Metal-binding</keyword>
<dbReference type="SUPFAM" id="SSF103612">
    <property type="entry name" value="SBT domain"/>
    <property type="match status" value="1"/>
</dbReference>
<reference evidence="7" key="1">
    <citation type="submission" date="2024-03" db="EMBL/GenBank/DDBJ databases">
        <authorList>
            <consortium name="ELIXIR-Norway"/>
            <consortium name="Elixir Norway"/>
        </authorList>
    </citation>
    <scope>NUCLEOTIDE SEQUENCE</scope>
</reference>
<accession>A0ABP1AGH6</accession>
<dbReference type="Gene3D" id="4.10.1100.10">
    <property type="entry name" value="Transcription factor, SBP-box domain"/>
    <property type="match status" value="1"/>
</dbReference>
<dbReference type="InterPro" id="IPR004333">
    <property type="entry name" value="SBP_dom"/>
</dbReference>
<evidence type="ECO:0000313" key="8">
    <source>
        <dbReference type="Proteomes" id="UP001497522"/>
    </source>
</evidence>
<dbReference type="Proteomes" id="UP001497522">
    <property type="component" value="Chromosome 12"/>
</dbReference>
<evidence type="ECO:0000256" key="4">
    <source>
        <dbReference type="PROSITE-ProRule" id="PRU00470"/>
    </source>
</evidence>
<feature type="region of interest" description="Disordered" evidence="5">
    <location>
        <begin position="634"/>
        <end position="687"/>
    </location>
</feature>
<feature type="compositionally biased region" description="Low complexity" evidence="5">
    <location>
        <begin position="397"/>
        <end position="413"/>
    </location>
</feature>
<evidence type="ECO:0000259" key="6">
    <source>
        <dbReference type="PROSITE" id="PS51141"/>
    </source>
</evidence>
<gene>
    <name evidence="7" type="ORF">CSSPJE1EN2_LOCUS4578</name>
</gene>
<evidence type="ECO:0000256" key="2">
    <source>
        <dbReference type="ARBA" id="ARBA00022771"/>
    </source>
</evidence>
<dbReference type="Pfam" id="PF03110">
    <property type="entry name" value="SBP"/>
    <property type="match status" value="1"/>
</dbReference>
<keyword evidence="2 4" id="KW-0863">Zinc-finger</keyword>
<feature type="compositionally biased region" description="Polar residues" evidence="5">
    <location>
        <begin position="338"/>
        <end position="347"/>
    </location>
</feature>
<dbReference type="PROSITE" id="PS51141">
    <property type="entry name" value="ZF_SBP"/>
    <property type="match status" value="1"/>
</dbReference>
<evidence type="ECO:0000256" key="3">
    <source>
        <dbReference type="ARBA" id="ARBA00022833"/>
    </source>
</evidence>
<dbReference type="InterPro" id="IPR044817">
    <property type="entry name" value="SBP-like"/>
</dbReference>
<organism evidence="7 8">
    <name type="scientific">Sphagnum jensenii</name>
    <dbReference type="NCBI Taxonomy" id="128206"/>
    <lineage>
        <taxon>Eukaryota</taxon>
        <taxon>Viridiplantae</taxon>
        <taxon>Streptophyta</taxon>
        <taxon>Embryophyta</taxon>
        <taxon>Bryophyta</taxon>
        <taxon>Sphagnophytina</taxon>
        <taxon>Sphagnopsida</taxon>
        <taxon>Sphagnales</taxon>
        <taxon>Sphagnaceae</taxon>
        <taxon>Sphagnum</taxon>
    </lineage>
</organism>
<feature type="domain" description="SBP-type" evidence="6">
    <location>
        <begin position="237"/>
        <end position="314"/>
    </location>
</feature>
<dbReference type="PANTHER" id="PTHR31251:SF169">
    <property type="entry name" value="SQUAMOSA PROMOTER-BINDING-LIKE PROTEIN 8"/>
    <property type="match status" value="1"/>
</dbReference>
<feature type="region of interest" description="Disordered" evidence="5">
    <location>
        <begin position="388"/>
        <end position="416"/>
    </location>
</feature>
<feature type="region of interest" description="Disordered" evidence="5">
    <location>
        <begin position="332"/>
        <end position="374"/>
    </location>
</feature>
<dbReference type="InterPro" id="IPR036893">
    <property type="entry name" value="SBP_sf"/>
</dbReference>
<protein>
    <recommendedName>
        <fullName evidence="6">SBP-type domain-containing protein</fullName>
    </recommendedName>
</protein>
<proteinExistence type="predicted"/>
<name>A0ABP1AGH6_9BRYO</name>
<evidence type="ECO:0000256" key="5">
    <source>
        <dbReference type="SAM" id="MobiDB-lite"/>
    </source>
</evidence>